<feature type="domain" description="Laminin IV type A" evidence="6">
    <location>
        <begin position="1"/>
        <end position="75"/>
    </location>
</feature>
<sequence length="543" mass="62085">MIHEIQDYSFRLHEHPNYGWQPRLSARAFMSILTNLTSIKIRATYSPRGVGFLDDVKLETAGRLVAGTPALWVEQCSCPPAYVGQFCESCAPGFRHSPIIAENEQLVTEIEEQLFVGHDQLDKGKSQEDDTNELLQEIYLYKTQAEAAVRMGNDILNSTKETYKILTHFDKQIQDSRSEAEKALQQIDDIQDIIDEASDKALQANKMLAEAKYNADQALVNAKNASGLAKNASINAEGLKNDADLLYQNATKLNEEAELMAGRVEATGGALKTLLQETKTNETLINHAKEKDYDDVSKNYDNVTREVEKVNKDVNNTFQETVKTKNKFEELQIPTNLVDNYLLELERKFNESIRYLKNNSETLKNLLKGAQDRWNDQLAKRAADVAKNISQIQDNLNKMNEELRNYERALNETGRYGLTVNDESRNLLEMLKNELEKLRNLFGSVNFTEEEKELLENNKDDERNIADVKRRRLLIKEYNLILDTLINGINVKEIRKQINTLKTTISLIEQWKRLESELFRLRANRDAILKINCTVSDGSTIIT</sequence>
<feature type="coiled-coil region" evidence="5">
    <location>
        <begin position="173"/>
        <end position="256"/>
    </location>
</feature>
<reference evidence="7" key="1">
    <citation type="journal article" date="2023" name="G3 (Bethesda)">
        <title>Whole genome assemblies of Zophobas morio and Tenebrio molitor.</title>
        <authorList>
            <person name="Kaur S."/>
            <person name="Stinson S.A."/>
            <person name="diCenzo G.C."/>
        </authorList>
    </citation>
    <scope>NUCLEOTIDE SEQUENCE</scope>
    <source>
        <strain evidence="7">QUZm001</strain>
    </source>
</reference>
<keyword evidence="4" id="KW-0325">Glycoprotein</keyword>
<dbReference type="EMBL" id="JALNTZ010000002">
    <property type="protein sequence ID" value="KAJ3663785.1"/>
    <property type="molecule type" value="Genomic_DNA"/>
</dbReference>
<dbReference type="CDD" id="cd00055">
    <property type="entry name" value="EGF_Lam"/>
    <property type="match status" value="1"/>
</dbReference>
<keyword evidence="8" id="KW-1185">Reference proteome</keyword>
<keyword evidence="3" id="KW-1015">Disulfide bond</keyword>
<accession>A0AA38MMN7</accession>
<evidence type="ECO:0000256" key="2">
    <source>
        <dbReference type="ARBA" id="ARBA00022737"/>
    </source>
</evidence>
<gene>
    <name evidence="7" type="ORF">Zmor_008012</name>
</gene>
<evidence type="ECO:0000313" key="8">
    <source>
        <dbReference type="Proteomes" id="UP001168821"/>
    </source>
</evidence>
<dbReference type="InterPro" id="IPR000034">
    <property type="entry name" value="Laminin_IV"/>
</dbReference>
<dbReference type="InterPro" id="IPR002049">
    <property type="entry name" value="LE_dom"/>
</dbReference>
<keyword evidence="2" id="KW-0677">Repeat</keyword>
<organism evidence="7 8">
    <name type="scientific">Zophobas morio</name>
    <dbReference type="NCBI Taxonomy" id="2755281"/>
    <lineage>
        <taxon>Eukaryota</taxon>
        <taxon>Metazoa</taxon>
        <taxon>Ecdysozoa</taxon>
        <taxon>Arthropoda</taxon>
        <taxon>Hexapoda</taxon>
        <taxon>Insecta</taxon>
        <taxon>Pterygota</taxon>
        <taxon>Neoptera</taxon>
        <taxon>Endopterygota</taxon>
        <taxon>Coleoptera</taxon>
        <taxon>Polyphaga</taxon>
        <taxon>Cucujiformia</taxon>
        <taxon>Tenebrionidae</taxon>
        <taxon>Zophobas</taxon>
    </lineage>
</organism>
<keyword evidence="5" id="KW-0175">Coiled coil</keyword>
<protein>
    <recommendedName>
        <fullName evidence="6">Laminin IV type A domain-containing protein</fullName>
    </recommendedName>
</protein>
<evidence type="ECO:0000256" key="4">
    <source>
        <dbReference type="ARBA" id="ARBA00023180"/>
    </source>
</evidence>
<dbReference type="Proteomes" id="UP001168821">
    <property type="component" value="Unassembled WGS sequence"/>
</dbReference>
<evidence type="ECO:0000256" key="1">
    <source>
        <dbReference type="ARBA" id="ARBA00022729"/>
    </source>
</evidence>
<keyword evidence="1" id="KW-0732">Signal</keyword>
<feature type="coiled-coil region" evidence="5">
    <location>
        <begin position="353"/>
        <end position="471"/>
    </location>
</feature>
<dbReference type="AlphaFoldDB" id="A0AA38MMN7"/>
<name>A0AA38MMN7_9CUCU</name>
<evidence type="ECO:0000256" key="5">
    <source>
        <dbReference type="SAM" id="Coils"/>
    </source>
</evidence>
<feature type="coiled-coil region" evidence="5">
    <location>
        <begin position="293"/>
        <end position="320"/>
    </location>
</feature>
<evidence type="ECO:0000256" key="3">
    <source>
        <dbReference type="ARBA" id="ARBA00023157"/>
    </source>
</evidence>
<evidence type="ECO:0000259" key="6">
    <source>
        <dbReference type="PROSITE" id="PS51115"/>
    </source>
</evidence>
<dbReference type="GO" id="GO:0048513">
    <property type="term" value="P:animal organ development"/>
    <property type="evidence" value="ECO:0007669"/>
    <property type="project" value="UniProtKB-ARBA"/>
</dbReference>
<dbReference type="SUPFAM" id="SSF57196">
    <property type="entry name" value="EGF/Laminin"/>
    <property type="match status" value="1"/>
</dbReference>
<proteinExistence type="predicted"/>
<dbReference type="PROSITE" id="PS51115">
    <property type="entry name" value="LAMININ_IVA"/>
    <property type="match status" value="1"/>
</dbReference>
<dbReference type="GO" id="GO:0048731">
    <property type="term" value="P:system development"/>
    <property type="evidence" value="ECO:0007669"/>
    <property type="project" value="UniProtKB-ARBA"/>
</dbReference>
<evidence type="ECO:0000313" key="7">
    <source>
        <dbReference type="EMBL" id="KAJ3663785.1"/>
    </source>
</evidence>
<dbReference type="Pfam" id="PF00052">
    <property type="entry name" value="Laminin_B"/>
    <property type="match status" value="1"/>
</dbReference>
<comment type="caution">
    <text evidence="7">The sequence shown here is derived from an EMBL/GenBank/DDBJ whole genome shotgun (WGS) entry which is preliminary data.</text>
</comment>